<reference evidence="3 4" key="1">
    <citation type="journal article" date="2017" name="Int. J. Syst. Evol. Microbiol.">
        <title>Gemmobacter straminiformis sp. nov., isolated from an artificial fountain.</title>
        <authorList>
            <person name="Kang J.Y."/>
            <person name="Kim M.J."/>
            <person name="Chun J."/>
            <person name="Son K.P."/>
            <person name="Jahng K.Y."/>
        </authorList>
    </citation>
    <scope>NUCLEOTIDE SEQUENCE [LARGE SCALE GENOMIC DNA]</scope>
    <source>
        <strain evidence="3 4">CAM-8</strain>
    </source>
</reference>
<keyword evidence="1" id="KW-1133">Transmembrane helix</keyword>
<feature type="transmembrane region" description="Helical" evidence="1">
    <location>
        <begin position="189"/>
        <end position="214"/>
    </location>
</feature>
<feature type="transmembrane region" description="Helical" evidence="1">
    <location>
        <begin position="164"/>
        <end position="182"/>
    </location>
</feature>
<dbReference type="InterPro" id="IPR052710">
    <property type="entry name" value="CAAX_protease"/>
</dbReference>
<keyword evidence="3" id="KW-0645">Protease</keyword>
<evidence type="ECO:0000256" key="1">
    <source>
        <dbReference type="SAM" id="Phobius"/>
    </source>
</evidence>
<keyword evidence="1" id="KW-0472">Membrane</keyword>
<dbReference type="PANTHER" id="PTHR36435:SF1">
    <property type="entry name" value="CAAX AMINO TERMINAL PROTEASE FAMILY PROTEIN"/>
    <property type="match status" value="1"/>
</dbReference>
<evidence type="ECO:0000313" key="3">
    <source>
        <dbReference type="EMBL" id="MBC2836681.1"/>
    </source>
</evidence>
<dbReference type="GO" id="GO:0080120">
    <property type="term" value="P:CAAX-box protein maturation"/>
    <property type="evidence" value="ECO:0007669"/>
    <property type="project" value="UniProtKB-ARBA"/>
</dbReference>
<dbReference type="Pfam" id="PF02517">
    <property type="entry name" value="Rce1-like"/>
    <property type="match status" value="1"/>
</dbReference>
<feature type="domain" description="CAAX prenyl protease 2/Lysostaphin resistance protein A-like" evidence="2">
    <location>
        <begin position="103"/>
        <end position="201"/>
    </location>
</feature>
<comment type="caution">
    <text evidence="3">The sequence shown here is derived from an EMBL/GenBank/DDBJ whole genome shotgun (WGS) entry which is preliminary data.</text>
</comment>
<keyword evidence="3" id="KW-0378">Hydrolase</keyword>
<evidence type="ECO:0000313" key="4">
    <source>
        <dbReference type="Proteomes" id="UP000555411"/>
    </source>
</evidence>
<evidence type="ECO:0000259" key="2">
    <source>
        <dbReference type="Pfam" id="PF02517"/>
    </source>
</evidence>
<organism evidence="3 4">
    <name type="scientific">Paragemmobacter straminiformis</name>
    <dbReference type="NCBI Taxonomy" id="2045119"/>
    <lineage>
        <taxon>Bacteria</taxon>
        <taxon>Pseudomonadati</taxon>
        <taxon>Pseudomonadota</taxon>
        <taxon>Alphaproteobacteria</taxon>
        <taxon>Rhodobacterales</taxon>
        <taxon>Paracoccaceae</taxon>
        <taxon>Paragemmobacter</taxon>
    </lineage>
</organism>
<dbReference type="GO" id="GO:0004175">
    <property type="term" value="F:endopeptidase activity"/>
    <property type="evidence" value="ECO:0007669"/>
    <property type="project" value="UniProtKB-ARBA"/>
</dbReference>
<keyword evidence="4" id="KW-1185">Reference proteome</keyword>
<name>A0A842IAP4_9RHOB</name>
<keyword evidence="3" id="KW-0482">Metalloprotease</keyword>
<feature type="transmembrane region" description="Helical" evidence="1">
    <location>
        <begin position="226"/>
        <end position="243"/>
    </location>
</feature>
<proteinExistence type="predicted"/>
<dbReference type="Proteomes" id="UP000555411">
    <property type="component" value="Unassembled WGS sequence"/>
</dbReference>
<dbReference type="EMBL" id="JACLQD010000004">
    <property type="protein sequence ID" value="MBC2836681.1"/>
    <property type="molecule type" value="Genomic_DNA"/>
</dbReference>
<sequence length="255" mass="26688">MKLTALVALGVYLVWHAINLGIQKAGTGPDGIDLLDLVKHGISPSIGAASLFLLVLVLVFRWWGEIGLAQGPQRGTLKVIWPWLLFLALFAFSALGAGMPPATVTLFILANTLMVGWSEEVMFRGIMLRGLFRSGGIWVAILGSSALFGAMHVLNVFLTGDLRGAVIQAGAALLSGVFLAAVRLRTGSLWTGIVLHGLWDAGTFFIAAGGAAAGGTAAGPTALGDYGSIVMSLPLVLLGLFFLRHAGRDYAKGYA</sequence>
<accession>A0A842IAP4</accession>
<feature type="transmembrane region" description="Helical" evidence="1">
    <location>
        <begin position="43"/>
        <end position="63"/>
    </location>
</feature>
<protein>
    <submittedName>
        <fullName evidence="3">CPBP family intramembrane metalloprotease</fullName>
    </submittedName>
</protein>
<dbReference type="GO" id="GO:0008237">
    <property type="term" value="F:metallopeptidase activity"/>
    <property type="evidence" value="ECO:0007669"/>
    <property type="project" value="UniProtKB-KW"/>
</dbReference>
<feature type="transmembrane region" description="Helical" evidence="1">
    <location>
        <begin position="102"/>
        <end position="123"/>
    </location>
</feature>
<gene>
    <name evidence="3" type="ORF">H7F16_14265</name>
</gene>
<dbReference type="PANTHER" id="PTHR36435">
    <property type="entry name" value="SLR1288 PROTEIN"/>
    <property type="match status" value="1"/>
</dbReference>
<feature type="transmembrane region" description="Helical" evidence="1">
    <location>
        <begin position="135"/>
        <end position="158"/>
    </location>
</feature>
<feature type="transmembrane region" description="Helical" evidence="1">
    <location>
        <begin position="75"/>
        <end position="96"/>
    </location>
</feature>
<dbReference type="AlphaFoldDB" id="A0A842IAP4"/>
<dbReference type="InterPro" id="IPR003675">
    <property type="entry name" value="Rce1/LyrA-like_dom"/>
</dbReference>
<keyword evidence="1" id="KW-0812">Transmembrane</keyword>
<dbReference type="GO" id="GO:0006508">
    <property type="term" value="P:proteolysis"/>
    <property type="evidence" value="ECO:0007669"/>
    <property type="project" value="UniProtKB-KW"/>
</dbReference>